<comment type="caution">
    <text evidence="2">The sequence shown here is derived from an EMBL/GenBank/DDBJ whole genome shotgun (WGS) entry which is preliminary data.</text>
</comment>
<dbReference type="InterPro" id="IPR036388">
    <property type="entry name" value="WH-like_DNA-bd_sf"/>
</dbReference>
<dbReference type="InterPro" id="IPR000086">
    <property type="entry name" value="NUDIX_hydrolase_dom"/>
</dbReference>
<dbReference type="Pfam" id="PF00293">
    <property type="entry name" value="NUDIX"/>
    <property type="match status" value="1"/>
</dbReference>
<name>A0ABT9I4D7_9GAMM</name>
<protein>
    <submittedName>
        <fullName evidence="2">NUDIX domain-containing protein</fullName>
    </submittedName>
</protein>
<dbReference type="InterPro" id="IPR015797">
    <property type="entry name" value="NUDIX_hydrolase-like_dom_sf"/>
</dbReference>
<dbReference type="Proteomes" id="UP001231109">
    <property type="component" value="Unassembled WGS sequence"/>
</dbReference>
<dbReference type="SUPFAM" id="SSF46785">
    <property type="entry name" value="Winged helix' DNA-binding domain"/>
    <property type="match status" value="1"/>
</dbReference>
<dbReference type="InterPro" id="IPR054105">
    <property type="entry name" value="WHD_NrtR"/>
</dbReference>
<organism evidence="2 3">
    <name type="scientific">Rheinheimera baltica</name>
    <dbReference type="NCBI Taxonomy" id="67576"/>
    <lineage>
        <taxon>Bacteria</taxon>
        <taxon>Pseudomonadati</taxon>
        <taxon>Pseudomonadota</taxon>
        <taxon>Gammaproteobacteria</taxon>
        <taxon>Chromatiales</taxon>
        <taxon>Chromatiaceae</taxon>
        <taxon>Rheinheimera</taxon>
    </lineage>
</organism>
<dbReference type="PANTHER" id="PTHR43736:SF4">
    <property type="entry name" value="SLR1690 PROTEIN"/>
    <property type="match status" value="1"/>
</dbReference>
<accession>A0ABT9I4D7</accession>
<proteinExistence type="predicted"/>
<dbReference type="CDD" id="cd18873">
    <property type="entry name" value="NUDIX_NadM_like"/>
    <property type="match status" value="1"/>
</dbReference>
<dbReference type="PANTHER" id="PTHR43736">
    <property type="entry name" value="ADP-RIBOSE PYROPHOSPHATASE"/>
    <property type="match status" value="1"/>
</dbReference>
<dbReference type="RefSeq" id="WP_305977394.1">
    <property type="nucleotide sequence ID" value="NZ_JAPJDZ010000118.1"/>
</dbReference>
<feature type="domain" description="Nudix hydrolase" evidence="1">
    <location>
        <begin position="8"/>
        <end position="145"/>
    </location>
</feature>
<gene>
    <name evidence="2" type="ORF">ORJ04_20050</name>
</gene>
<dbReference type="PROSITE" id="PS51462">
    <property type="entry name" value="NUDIX"/>
    <property type="match status" value="1"/>
</dbReference>
<dbReference type="InterPro" id="IPR036390">
    <property type="entry name" value="WH_DNA-bd_sf"/>
</dbReference>
<dbReference type="Pfam" id="PF21906">
    <property type="entry name" value="WHD_NrtR"/>
    <property type="match status" value="1"/>
</dbReference>
<evidence type="ECO:0000259" key="1">
    <source>
        <dbReference type="PROSITE" id="PS51462"/>
    </source>
</evidence>
<keyword evidence="3" id="KW-1185">Reference proteome</keyword>
<dbReference type="Gene3D" id="3.90.79.10">
    <property type="entry name" value="Nucleoside Triphosphate Pyrophosphohydrolase"/>
    <property type="match status" value="1"/>
</dbReference>
<dbReference type="EMBL" id="JAPJDZ010000118">
    <property type="protein sequence ID" value="MDP5138245.1"/>
    <property type="molecule type" value="Genomic_DNA"/>
</dbReference>
<dbReference type="Gene3D" id="1.10.10.10">
    <property type="entry name" value="Winged helix-like DNA-binding domain superfamily/Winged helix DNA-binding domain"/>
    <property type="match status" value="1"/>
</dbReference>
<reference evidence="2 3" key="1">
    <citation type="submission" date="2022-11" db="EMBL/GenBank/DDBJ databases">
        <title>Viruses from the air-sea interface of a natural surface slick.</title>
        <authorList>
            <person name="Rahlff J."/>
            <person name="Holmfeldt K."/>
        </authorList>
    </citation>
    <scope>NUCLEOTIDE SEQUENCE [LARGE SCALE GENOMIC DNA]</scope>
    <source>
        <strain evidence="2 3">SMS4</strain>
    </source>
</reference>
<dbReference type="SUPFAM" id="SSF55811">
    <property type="entry name" value="Nudix"/>
    <property type="match status" value="1"/>
</dbReference>
<sequence>MTTIPFEQPFFTVDNVLFSIKNDTLHVLLVQRAAPPFDGNWSLPGGFIDINEDKNVQDAAMRKLQHKAGLTPSYLEQLEVFSGKDRDPRGYSVSLAFFALVPFAEVASNIVTVSQAKWWLMSDLANLTLAFDHKHIIARAHQRLMQKALYSMLPVFCLPETFTVGQLKNVIEAILGKEIQRKSLMRRIEASDMFIQTEHKIASGGRQAQLYQLKPGVDITHFNRNMGA</sequence>
<evidence type="ECO:0000313" key="3">
    <source>
        <dbReference type="Proteomes" id="UP001231109"/>
    </source>
</evidence>
<evidence type="ECO:0000313" key="2">
    <source>
        <dbReference type="EMBL" id="MDP5138245.1"/>
    </source>
</evidence>